<accession>A0ACA9L4X7</accession>
<gene>
    <name evidence="1" type="ORF">DHETER_LOCUS3444</name>
</gene>
<evidence type="ECO:0000313" key="1">
    <source>
        <dbReference type="EMBL" id="CAG8510741.1"/>
    </source>
</evidence>
<dbReference type="Proteomes" id="UP000789702">
    <property type="component" value="Unassembled WGS sequence"/>
</dbReference>
<protein>
    <submittedName>
        <fullName evidence="1">9293_t:CDS:1</fullName>
    </submittedName>
</protein>
<organism evidence="1 2">
    <name type="scientific">Dentiscutata heterogama</name>
    <dbReference type="NCBI Taxonomy" id="1316150"/>
    <lineage>
        <taxon>Eukaryota</taxon>
        <taxon>Fungi</taxon>
        <taxon>Fungi incertae sedis</taxon>
        <taxon>Mucoromycota</taxon>
        <taxon>Glomeromycotina</taxon>
        <taxon>Glomeromycetes</taxon>
        <taxon>Diversisporales</taxon>
        <taxon>Gigasporaceae</taxon>
        <taxon>Dentiscutata</taxon>
    </lineage>
</organism>
<proteinExistence type="predicted"/>
<comment type="caution">
    <text evidence="1">The sequence shown here is derived from an EMBL/GenBank/DDBJ whole genome shotgun (WGS) entry which is preliminary data.</text>
</comment>
<name>A0ACA9L4X7_9GLOM</name>
<sequence length="236" mass="26862">MSCECEGPGNLIFKYEGINELIVECEGIGEPIVKCEGISEPIIECESTDEPIIECKSTSKLIVECENIGKIINRYDSTDDTTFMCEGTGEIIYKGISDASFKSESISKTTFECKDTFRTFEHGNTSEIFLNDIDNQYIQDQVDDFSFDSFLKEVKEDYESNNLQLRLALNKFAEQYKAAKSLSIPRLNSFLYDLNYNSDPLACIKSGRKIQVQVESIKRRKPNVKWVHSESNENDV</sequence>
<reference evidence="1" key="1">
    <citation type="submission" date="2021-06" db="EMBL/GenBank/DDBJ databases">
        <authorList>
            <person name="Kallberg Y."/>
            <person name="Tangrot J."/>
            <person name="Rosling A."/>
        </authorList>
    </citation>
    <scope>NUCLEOTIDE SEQUENCE</scope>
    <source>
        <strain evidence="1">IL203A</strain>
    </source>
</reference>
<keyword evidence="2" id="KW-1185">Reference proteome</keyword>
<dbReference type="EMBL" id="CAJVPU010002965">
    <property type="protein sequence ID" value="CAG8510741.1"/>
    <property type="molecule type" value="Genomic_DNA"/>
</dbReference>
<evidence type="ECO:0000313" key="2">
    <source>
        <dbReference type="Proteomes" id="UP000789702"/>
    </source>
</evidence>